<keyword evidence="4" id="KW-1185">Reference proteome</keyword>
<keyword evidence="2" id="KW-0285">Flavoprotein</keyword>
<dbReference type="InterPro" id="IPR006905">
    <property type="entry name" value="Flavin_halogenase"/>
</dbReference>
<protein>
    <submittedName>
        <fullName evidence="3">Tryptophan halogenase, putative</fullName>
    </submittedName>
</protein>
<dbReference type="SUPFAM" id="SSF51905">
    <property type="entry name" value="FAD/NAD(P)-binding domain"/>
    <property type="match status" value="1"/>
</dbReference>
<evidence type="ECO:0000313" key="3">
    <source>
        <dbReference type="EMBL" id="BAJ01489.1"/>
    </source>
</evidence>
<dbReference type="EMBL" id="AP011177">
    <property type="protein sequence ID" value="BAJ01489.1"/>
    <property type="molecule type" value="Genomic_DNA"/>
</dbReference>
<organism evidence="3 4">
    <name type="scientific">Shewanella violacea (strain JCM 10179 / CIP 106290 / LMG 19151 / DSS12)</name>
    <dbReference type="NCBI Taxonomy" id="637905"/>
    <lineage>
        <taxon>Bacteria</taxon>
        <taxon>Pseudomonadati</taxon>
        <taxon>Pseudomonadota</taxon>
        <taxon>Gammaproteobacteria</taxon>
        <taxon>Alteromonadales</taxon>
        <taxon>Shewanellaceae</taxon>
        <taxon>Shewanella</taxon>
    </lineage>
</organism>
<name>D4ZIJ0_SHEVD</name>
<dbReference type="InterPro" id="IPR033856">
    <property type="entry name" value="Trp_halogen"/>
</dbReference>
<feature type="binding site" evidence="2">
    <location>
        <position position="343"/>
    </location>
    <ligand>
        <name>L-tryptophan</name>
        <dbReference type="ChEBI" id="CHEBI:57912"/>
    </ligand>
</feature>
<dbReference type="InterPro" id="IPR050816">
    <property type="entry name" value="Flavin-dep_Halogenase_NPB"/>
</dbReference>
<feature type="binding site" evidence="2">
    <location>
        <position position="85"/>
    </location>
    <ligand>
        <name>7-chloro-L-tryptophan</name>
        <dbReference type="ChEBI" id="CHEBI:58713"/>
    </ligand>
</feature>
<dbReference type="Gene3D" id="3.50.50.60">
    <property type="entry name" value="FAD/NAD(P)-binding domain"/>
    <property type="match status" value="1"/>
</dbReference>
<evidence type="ECO:0000256" key="1">
    <source>
        <dbReference type="PIRSR" id="PIRSR011396-1"/>
    </source>
</evidence>
<accession>D4ZIJ0</accession>
<keyword evidence="2" id="KW-0547">Nucleotide-binding</keyword>
<dbReference type="GO" id="GO:0000166">
    <property type="term" value="F:nucleotide binding"/>
    <property type="evidence" value="ECO:0007669"/>
    <property type="project" value="UniProtKB-KW"/>
</dbReference>
<proteinExistence type="predicted"/>
<dbReference type="GO" id="GO:0004497">
    <property type="term" value="F:monooxygenase activity"/>
    <property type="evidence" value="ECO:0007669"/>
    <property type="project" value="InterPro"/>
</dbReference>
<gene>
    <name evidence="3" type="ordered locus">SVI_1518</name>
</gene>
<evidence type="ECO:0000313" key="4">
    <source>
        <dbReference type="Proteomes" id="UP000002350"/>
    </source>
</evidence>
<dbReference type="PIRSF" id="PIRSF011396">
    <property type="entry name" value="Trp_halogenase"/>
    <property type="match status" value="1"/>
</dbReference>
<keyword evidence="2" id="KW-0274">FAD</keyword>
<dbReference type="PANTHER" id="PTHR43747">
    <property type="entry name" value="FAD-BINDING PROTEIN"/>
    <property type="match status" value="1"/>
</dbReference>
<evidence type="ECO:0000256" key="2">
    <source>
        <dbReference type="PIRSR" id="PIRSR011396-2"/>
    </source>
</evidence>
<dbReference type="HOGENOM" id="CLU_022247_1_0_6"/>
<dbReference type="PANTHER" id="PTHR43747:SF4">
    <property type="entry name" value="FLAVIN-DEPENDENT TRYPTOPHAN HALOGENASE"/>
    <property type="match status" value="1"/>
</dbReference>
<dbReference type="KEGG" id="svo:SVI_1518"/>
<dbReference type="STRING" id="637905.SVI_1518"/>
<dbReference type="Proteomes" id="UP000002350">
    <property type="component" value="Chromosome"/>
</dbReference>
<dbReference type="InterPro" id="IPR036188">
    <property type="entry name" value="FAD/NAD-bd_sf"/>
</dbReference>
<dbReference type="Pfam" id="PF04820">
    <property type="entry name" value="Trp_halogenase"/>
    <property type="match status" value="1"/>
</dbReference>
<feature type="binding site" evidence="2">
    <location>
        <begin position="20"/>
        <end position="23"/>
    </location>
    <ligand>
        <name>FAD</name>
        <dbReference type="ChEBI" id="CHEBI:57692"/>
    </ligand>
</feature>
<reference evidence="4" key="1">
    <citation type="journal article" date="2010" name="Mol. Biosyst.">
        <title>Complete genome sequence and comparative analysis of Shewanella violacea, a psychrophilic and piezophilic bacterium from deep sea floor sediments.</title>
        <authorList>
            <person name="Aono E."/>
            <person name="Baba T."/>
            <person name="Ara T."/>
            <person name="Nishi T."/>
            <person name="Nakamichi T."/>
            <person name="Inamoto E."/>
            <person name="Toyonaga H."/>
            <person name="Hasegawa M."/>
            <person name="Takai Y."/>
            <person name="Okumura Y."/>
            <person name="Baba M."/>
            <person name="Tomita M."/>
            <person name="Kato C."/>
            <person name="Oshima T."/>
            <person name="Nakasone K."/>
            <person name="Mori H."/>
        </authorList>
    </citation>
    <scope>NUCLEOTIDE SEQUENCE [LARGE SCALE GENOMIC DNA]</scope>
    <source>
        <strain evidence="4">JCM 10179 / CIP 106290 / LMG 19151 / DSS12</strain>
    </source>
</reference>
<dbReference type="AlphaFoldDB" id="D4ZIJ0"/>
<feature type="active site" evidence="1">
    <location>
        <position position="85"/>
    </location>
</feature>
<sequence>MMNSMTNSNKKVQKIVIAGGGSAGWMTAAALSKLLGKNLDICLIESEEIGRIGVGEATIPPIRVFNQLLGIDEQDFMRSVQGTFKLGIEFTNWGALGDDYIHSFGTTGKECWAAEFQHFWLKGKQQGLTAEFGDYCVELQAARAGKFFSSKDSSLNYAYHIDAGLYAKYLHDLSIKHGVQHIEGIIDDVSIDAQNGHITSVTLKDGQLIKGDLFIDCTGFSARLIEGALNTGFESYSHLLPCDAAVAVQTEKSAEPRPYTQSMARDSGWQWRIPLQHRVGNGLVYCSRFISDKDAIASLMNNLESPAITEPRVFKYKTGRRLKGWNKNCVAIGLASGFVEPVESTALHMIMSSILRLMKLFPHDAISHANINEYNKQTKEEMERIRDFIILHYKATSRDDTAFWRYCQNMEIPATLSHRIELFKDTACVCLTETELFRIDSWTQVMLGQGIIPKHYHQIVDNMSDTELKRFLAGLKQMVDKQVTQMPYHQQFIDQYSKSVPITE</sequence>
<feature type="binding site" evidence="2">
    <location>
        <position position="334"/>
    </location>
    <ligand>
        <name>FAD</name>
        <dbReference type="ChEBI" id="CHEBI:57692"/>
    </ligand>
</feature>
<dbReference type="eggNOG" id="COG0665">
    <property type="taxonomic scope" value="Bacteria"/>
</dbReference>